<gene>
    <name evidence="1" type="ORF">DIZ80_07910</name>
</gene>
<dbReference type="Proteomes" id="UP000254266">
    <property type="component" value="Unassembled WGS sequence"/>
</dbReference>
<sequence>MTIKTPTPARAAHEMLEVKKLLTSKEVNSHIKLGWKLIGTFNSSCEKDEKTLNYCIGWPKSAGKIQSPVKSFNQKNKASKNKNKFIYSIN</sequence>
<dbReference type="EMBL" id="QFXC01000008">
    <property type="protein sequence ID" value="RDH84048.1"/>
    <property type="molecule type" value="Genomic_DNA"/>
</dbReference>
<name>A0A370DGK4_9GAMM</name>
<evidence type="ECO:0000313" key="1">
    <source>
        <dbReference type="EMBL" id="RDH84048.1"/>
    </source>
</evidence>
<organism evidence="1 2">
    <name type="scientific">endosymbiont of Galathealinum brachiosum</name>
    <dbReference type="NCBI Taxonomy" id="2200906"/>
    <lineage>
        <taxon>Bacteria</taxon>
        <taxon>Pseudomonadati</taxon>
        <taxon>Pseudomonadota</taxon>
        <taxon>Gammaproteobacteria</taxon>
        <taxon>sulfur-oxidizing symbionts</taxon>
    </lineage>
</organism>
<dbReference type="AlphaFoldDB" id="A0A370DGK4"/>
<proteinExistence type="predicted"/>
<protein>
    <submittedName>
        <fullName evidence="1">Uncharacterized protein</fullName>
    </submittedName>
</protein>
<evidence type="ECO:0000313" key="2">
    <source>
        <dbReference type="Proteomes" id="UP000254266"/>
    </source>
</evidence>
<comment type="caution">
    <text evidence="1">The sequence shown here is derived from an EMBL/GenBank/DDBJ whole genome shotgun (WGS) entry which is preliminary data.</text>
</comment>
<accession>A0A370DGK4</accession>
<keyword evidence="2" id="KW-1185">Reference proteome</keyword>
<reference evidence="1 2" key="1">
    <citation type="journal article" date="2018" name="ISME J.">
        <title>Endosymbiont genomes yield clues of tubeworm success.</title>
        <authorList>
            <person name="Li Y."/>
            <person name="Liles M.R."/>
            <person name="Halanych K.M."/>
        </authorList>
    </citation>
    <scope>NUCLEOTIDE SEQUENCE [LARGE SCALE GENOMIC DNA]</scope>
    <source>
        <strain evidence="1">A1464</strain>
    </source>
</reference>